<dbReference type="Pfam" id="PF02221">
    <property type="entry name" value="E1_DerP2_DerF2"/>
    <property type="match status" value="1"/>
</dbReference>
<evidence type="ECO:0000259" key="2">
    <source>
        <dbReference type="SMART" id="SM00737"/>
    </source>
</evidence>
<accession>I4DRU5</accession>
<protein>
    <recommendedName>
        <fullName evidence="2">MD-2-related lipid-recognition domain-containing protein</fullName>
    </recommendedName>
</protein>
<organism evidence="3">
    <name type="scientific">Papilio polytes</name>
    <name type="common">Common mormon</name>
    <name type="synonym">Swallowtail butterfly</name>
    <dbReference type="NCBI Taxonomy" id="76194"/>
    <lineage>
        <taxon>Eukaryota</taxon>
        <taxon>Metazoa</taxon>
        <taxon>Ecdysozoa</taxon>
        <taxon>Arthropoda</taxon>
        <taxon>Hexapoda</taxon>
        <taxon>Insecta</taxon>
        <taxon>Pterygota</taxon>
        <taxon>Neoptera</taxon>
        <taxon>Endopterygota</taxon>
        <taxon>Lepidoptera</taxon>
        <taxon>Glossata</taxon>
        <taxon>Ditrysia</taxon>
        <taxon>Papilionoidea</taxon>
        <taxon>Papilionidae</taxon>
        <taxon>Papilioninae</taxon>
        <taxon>Papilio</taxon>
    </lineage>
</organism>
<dbReference type="InterPro" id="IPR014756">
    <property type="entry name" value="Ig_E-set"/>
</dbReference>
<feature type="non-terminal residue" evidence="3">
    <location>
        <position position="1"/>
    </location>
</feature>
<feature type="domain" description="MD-2-related lipid-recognition" evidence="2">
    <location>
        <begin position="26"/>
        <end position="153"/>
    </location>
</feature>
<feature type="signal peptide" evidence="1">
    <location>
        <begin position="1"/>
        <end position="21"/>
    </location>
</feature>
<name>I4DRU5_PAPPL</name>
<dbReference type="EMBL" id="AK405273">
    <property type="protein sequence ID" value="BAM20635.1"/>
    <property type="molecule type" value="mRNA"/>
</dbReference>
<dbReference type="Gene3D" id="2.60.40.770">
    <property type="match status" value="1"/>
</dbReference>
<proteinExistence type="evidence at transcript level"/>
<evidence type="ECO:0000313" key="3">
    <source>
        <dbReference type="EMBL" id="BAM20635.1"/>
    </source>
</evidence>
<dbReference type="SUPFAM" id="SSF81296">
    <property type="entry name" value="E set domains"/>
    <property type="match status" value="1"/>
</dbReference>
<evidence type="ECO:0000256" key="1">
    <source>
        <dbReference type="SAM" id="SignalP"/>
    </source>
</evidence>
<feature type="chain" id="PRO_5003688749" description="MD-2-related lipid-recognition domain-containing protein" evidence="1">
    <location>
        <begin position="22"/>
        <end position="157"/>
    </location>
</feature>
<dbReference type="InterPro" id="IPR003172">
    <property type="entry name" value="ML_dom"/>
</dbReference>
<sequence>ASLNRDVRIIILSLCCLIVQSDFVIKKNCKDVETSQCSIHNVAVDPCPRGPRLCVVKPDKAYSVNVDFTPHFPANNLKLALYSDDKKTNTYDTVIKTPEEVCGLVNCPLETEERKNFDVHFTLGKMSPGKFPIKMAFWNAENQTQQCCFTFNVKIRK</sequence>
<dbReference type="AlphaFoldDB" id="I4DRU5"/>
<keyword evidence="1" id="KW-0732">Signal</keyword>
<reference evidence="3" key="1">
    <citation type="journal article" date="2012" name="BMC Biol.">
        <title>Comprehensive microarray-based analysis for stage-specific larval camouflage pattern-associated genes in the swallowtail butterfly, Papilio xuthus.</title>
        <authorList>
            <person name="Futahashi R."/>
            <person name="Shirataki H."/>
            <person name="Narita T."/>
            <person name="Mita K."/>
            <person name="Fujiwara H."/>
        </authorList>
    </citation>
    <scope>NUCLEOTIDE SEQUENCE</scope>
    <source>
        <tissue evidence="3">Epidermis</tissue>
    </source>
</reference>
<dbReference type="SMART" id="SM00737">
    <property type="entry name" value="ML"/>
    <property type="match status" value="1"/>
</dbReference>